<dbReference type="AlphaFoldDB" id="A0A0C3MAZ2"/>
<evidence type="ECO:0000256" key="1">
    <source>
        <dbReference type="SAM" id="MobiDB-lite"/>
    </source>
</evidence>
<evidence type="ECO:0000313" key="3">
    <source>
        <dbReference type="Proteomes" id="UP000054248"/>
    </source>
</evidence>
<reference evidence="2 3" key="1">
    <citation type="submission" date="2014-04" db="EMBL/GenBank/DDBJ databases">
        <authorList>
            <consortium name="DOE Joint Genome Institute"/>
            <person name="Kuo A."/>
            <person name="Girlanda M."/>
            <person name="Perotto S."/>
            <person name="Kohler A."/>
            <person name="Nagy L.G."/>
            <person name="Floudas D."/>
            <person name="Copeland A."/>
            <person name="Barry K.W."/>
            <person name="Cichocki N."/>
            <person name="Veneault-Fourrey C."/>
            <person name="LaButti K."/>
            <person name="Lindquist E.A."/>
            <person name="Lipzen A."/>
            <person name="Lundell T."/>
            <person name="Morin E."/>
            <person name="Murat C."/>
            <person name="Sun H."/>
            <person name="Tunlid A."/>
            <person name="Henrissat B."/>
            <person name="Grigoriev I.V."/>
            <person name="Hibbett D.S."/>
            <person name="Martin F."/>
            <person name="Nordberg H.P."/>
            <person name="Cantor M.N."/>
            <person name="Hua S.X."/>
        </authorList>
    </citation>
    <scope>NUCLEOTIDE SEQUENCE [LARGE SCALE GENOMIC DNA]</scope>
    <source>
        <strain evidence="2 3">MUT 4182</strain>
    </source>
</reference>
<evidence type="ECO:0000313" key="2">
    <source>
        <dbReference type="EMBL" id="KIO30837.1"/>
    </source>
</evidence>
<keyword evidence="3" id="KW-1185">Reference proteome</keyword>
<gene>
    <name evidence="2" type="ORF">M407DRAFT_242064</name>
</gene>
<organism evidence="2 3">
    <name type="scientific">Tulasnella calospora MUT 4182</name>
    <dbReference type="NCBI Taxonomy" id="1051891"/>
    <lineage>
        <taxon>Eukaryota</taxon>
        <taxon>Fungi</taxon>
        <taxon>Dikarya</taxon>
        <taxon>Basidiomycota</taxon>
        <taxon>Agaricomycotina</taxon>
        <taxon>Agaricomycetes</taxon>
        <taxon>Cantharellales</taxon>
        <taxon>Tulasnellaceae</taxon>
        <taxon>Tulasnella</taxon>
    </lineage>
</organism>
<name>A0A0C3MAZ2_9AGAM</name>
<sequence length="51" mass="4902">MGISGKKLVVAPKQGSTPSPSPITKWASLPPTTPATASTIVVAVGNVGSGG</sequence>
<dbReference type="EMBL" id="KN822968">
    <property type="protein sequence ID" value="KIO30837.1"/>
    <property type="molecule type" value="Genomic_DNA"/>
</dbReference>
<feature type="region of interest" description="Disordered" evidence="1">
    <location>
        <begin position="1"/>
        <end position="31"/>
    </location>
</feature>
<protein>
    <submittedName>
        <fullName evidence="2">Uncharacterized protein</fullName>
    </submittedName>
</protein>
<reference evidence="3" key="2">
    <citation type="submission" date="2015-01" db="EMBL/GenBank/DDBJ databases">
        <title>Evolutionary Origins and Diversification of the Mycorrhizal Mutualists.</title>
        <authorList>
            <consortium name="DOE Joint Genome Institute"/>
            <consortium name="Mycorrhizal Genomics Consortium"/>
            <person name="Kohler A."/>
            <person name="Kuo A."/>
            <person name="Nagy L.G."/>
            <person name="Floudas D."/>
            <person name="Copeland A."/>
            <person name="Barry K.W."/>
            <person name="Cichocki N."/>
            <person name="Veneault-Fourrey C."/>
            <person name="LaButti K."/>
            <person name="Lindquist E.A."/>
            <person name="Lipzen A."/>
            <person name="Lundell T."/>
            <person name="Morin E."/>
            <person name="Murat C."/>
            <person name="Riley R."/>
            <person name="Ohm R."/>
            <person name="Sun H."/>
            <person name="Tunlid A."/>
            <person name="Henrissat B."/>
            <person name="Grigoriev I.V."/>
            <person name="Hibbett D.S."/>
            <person name="Martin F."/>
        </authorList>
    </citation>
    <scope>NUCLEOTIDE SEQUENCE [LARGE SCALE GENOMIC DNA]</scope>
    <source>
        <strain evidence="3">MUT 4182</strain>
    </source>
</reference>
<accession>A0A0C3MAZ2</accession>
<proteinExistence type="predicted"/>
<dbReference type="Proteomes" id="UP000054248">
    <property type="component" value="Unassembled WGS sequence"/>
</dbReference>
<dbReference type="HOGENOM" id="CLU_2910615_0_0_1"/>